<accession>A0A6J7XQW5</accession>
<name>A0A6J7XQW5_9CAUD</name>
<organism evidence="3">
    <name type="scientific">uncultured Caudovirales phage</name>
    <dbReference type="NCBI Taxonomy" id="2100421"/>
    <lineage>
        <taxon>Viruses</taxon>
        <taxon>Duplodnaviria</taxon>
        <taxon>Heunggongvirae</taxon>
        <taxon>Uroviricota</taxon>
        <taxon>Caudoviricetes</taxon>
        <taxon>Peduoviridae</taxon>
        <taxon>Maltschvirus</taxon>
        <taxon>Maltschvirus maltsch</taxon>
    </lineage>
</organism>
<sequence length="2205" mass="240367">MPPQATPVVENAQDAQPAVQTAPVDLSTLPFFQNDEGGNIIGAAASKPETIPGTPEYEVTNSNELRTQYDWVFNDVARSANDIYQKNLPYLQGSVFRPGETAEQSAYRIIKSDTPEAQHNAQIINNKLIPIATQFYAQEIANGNPRPTPFGSDNKQLLDFVAQPNNGIPTSIALELTREISDQDYYSAKRHFGTDILSKVKQGLLSTDNSYTAGRLAFSLGDKAFDGLTTPESRKQRFLDLVNYQVKKGQNVGVGESLANATVAGSQFIYDFGAATAGMVDALNPATATDEYLSQSFRADPKKAEAVDRTMKEIVPVIQDKVNTLVEFQKQGKLAAFNATLSDFTDPTNSNNEEFITAMSKLVALRQQGAFAPGKHGEKLASAGQGVLEASRDFKNWAFNSTDPTSIGFIVQSNISSPETEGETVTAVGRAILTKFNGDYVKYWESKTPIEIDNAIKQLTEAQRNVSSKTDSLIYAGANLVDRLLNGPRKDAQGNEISLMQENINVTSWYGDTKLKAEVRGSYDPITISMGFGKLIGLSKAVGAAEFSEISSRGKELMTRANSISTRVAEAAAASQAEIAPLLTEVRTAFEKTTGRVLTEQEALALVISDQAGNIQGVSKASLDKVKKIVQTAVDEAHPELAKEIAQLTTDAESHLNAINQIAPDKRPVSGWIIEGAGKGISGTGKGLTGLGKYMSEGNPERWTTKWAIRQVLNNQNPFISGAVKTAAVGGTIGYTGYSTKDWATAVQAGLAPAALFITPKMLIGAGTGLTEFGNVTKRAAIALQEGKMVAGSTSQAIENGIRLELTALKESTVDISSKAERRLSLETQLRLVKHLRDSGWDSALKASYNVIVDDVAQGGTTGAIFASWNDSDSKAQGFGIGAASSILMRGVHRASEAVSSNASADARAKGIVAEVLAQDMHNTPEQSARLKEWLNKAKTHEEFIANADAYRKAWNATPGRLILGNATEMAAMTVTSHLDPKQVQAIKERANALHPDDPTAAAIYAESELAALDNTRQNNINLSAINSDIANNQSRIDTSSGNIQKLNSDIGVEQQSLEKQGKTSSDKLVRLQNDLANEKNAQEVLFHEKRQLAAMHSEAFAKVENPLTWRKGETRTTTKGETARQVAEGLFVLDGPSGRSIYINIDAADRMVFSHERFEALLSDDAVAPLAKEMTATLWGGEGKGQRLSDTARDAFFESYMSSLTPENQKAYKAEMERAKKLYSETGSTVGLDRFTHEALAWWMATIDTYGRPVGYGGAKVGGVSPKTIGVKGEGAFDIIRRHILGERRALDLFGDSGVRAEFNAMFDPETGVVAKKFARNVVGNLQEAGMRFVVGSDGTARGFFVNNKGEIVRDPIISKMYESVLRMTGGNGSPRLADQTALLTSSQRANLFKASGFHWLLDADGVPLPGTEPPKPGQPEATPTGKPTVQDVVSNNSRSIVEALSGVPEGQRGIKWSVDTSAKGSRTILHGKPTDAEIAAVQGAEGVPIEVRNNVVQMLKALQGGERPVFTGRYVNIFSHNLSGTSEARRFISPDYQYISDRTFVPLGLETTTRYWSADNKNVISAAAWDKLSPEKKAQYTPRDGVNLKVFNVEAFNNNRNVARSDGLRIYDKEGNFTGQYVKDINGREITAKRFGELFADDAEFHALSNLWMQHYYEGGPIDPTSIETPGGAITEPSAKLLGNGDEALGEARLTALRSVFGLTVRKGRVVVNPTNFTNQSIRGLNFPFENLDPSFLAPIQDTGARSLISQEGVTRGQFNMSPAIWNKVDQPNVFKIYGEDFAKKNEVKIWSHPNMPNTSITEIAQPGGTKSYEIKVNGFDVESTATTYDAAVKEANNQVKIERQELADRQLADAILQREAKAREKIPGTVEYQQKQVELQRTEAEKKVLNDVANEQATYNKQIEELARKQAKLEAQMERDAKSQREKYDKKVAEAQEANKQTILDIENERARITAQLRQDIENRSRLRDQENSAALQSALDSDQPTLDVAKTVNDALRVSPAGLPLAIRNMPLTVTRVIGGKPQVLRSTQVSGQAGPAVQGAEGNAFAARMLGNQATQGAVPMVNKFYDTSTSQLVAVNKAIGTIWKTELGNQLVAKYEGLGADGKKMYRYRLYGINGVELYNTNDVNAAVSQLRINEYRLRNPESKQSPEAKNVEAVRSELIRMGSEKTYIQRQVMGTREYDQYQEAQKKYPVSEFDKYNQ</sequence>
<evidence type="ECO:0008006" key="4">
    <source>
        <dbReference type="Google" id="ProtNLM"/>
    </source>
</evidence>
<reference evidence="3" key="1">
    <citation type="submission" date="2020-05" db="EMBL/GenBank/DDBJ databases">
        <authorList>
            <person name="Chiriac C."/>
            <person name="Salcher M."/>
            <person name="Ghai R."/>
            <person name="Kavagutti S V."/>
        </authorList>
    </citation>
    <scope>NUCLEOTIDE SEQUENCE</scope>
</reference>
<evidence type="ECO:0000256" key="2">
    <source>
        <dbReference type="SAM" id="MobiDB-lite"/>
    </source>
</evidence>
<dbReference type="EMBL" id="LR798451">
    <property type="protein sequence ID" value="CAB5238157.1"/>
    <property type="molecule type" value="Genomic_DNA"/>
</dbReference>
<protein>
    <recommendedName>
        <fullName evidence="4">Large polyvalent protein associated domain-containing protein</fullName>
    </recommendedName>
</protein>
<feature type="region of interest" description="Disordered" evidence="2">
    <location>
        <begin position="1407"/>
        <end position="1429"/>
    </location>
</feature>
<keyword evidence="1" id="KW-0175">Coiled coil</keyword>
<proteinExistence type="predicted"/>
<gene>
    <name evidence="3" type="ORF">UFOVP144_6</name>
</gene>
<feature type="coiled-coil region" evidence="1">
    <location>
        <begin position="1875"/>
        <end position="1955"/>
    </location>
</feature>
<evidence type="ECO:0000256" key="1">
    <source>
        <dbReference type="SAM" id="Coils"/>
    </source>
</evidence>
<evidence type="ECO:0000313" key="3">
    <source>
        <dbReference type="EMBL" id="CAB5238157.1"/>
    </source>
</evidence>